<gene>
    <name evidence="3" type="primary">LOC116952650</name>
</gene>
<sequence>MVSQVSQLSLRGKLDNMLTWVTMRPCSEAGPEPPTMVPTRPKDIFSIVVTPDRIPRFTIPTLDTCHSPFLNTRWRDALKQQQQLQPEDDGQLDCESCTQKQQQQQQGERSSPEPVAFVSVDPARKALNILDSALYRERLSKRSSTATCSSYESYSEKQSANDPHPDPATRAAMSLPHLAKITTPYGFPALGESPNIRRKESLFFEDGRPFLPLSSLVGRRKPGALLCRSRSTPIDTRQLQKHLGSTCLQVEEEEAAQPVKRDSADADCEVPKTQKSKFRAVIRKHLGNIRLMKASCQLPCNSDKTIAPVERAPSLQHLRQ</sequence>
<reference evidence="3" key="1">
    <citation type="submission" date="2025-08" db="UniProtKB">
        <authorList>
            <consortium name="RefSeq"/>
        </authorList>
    </citation>
    <scope>IDENTIFICATION</scope>
    <source>
        <tissue evidence="3">Sperm</tissue>
    </source>
</reference>
<dbReference type="AlphaFoldDB" id="A0AAJ7U4H0"/>
<evidence type="ECO:0000256" key="1">
    <source>
        <dbReference type="SAM" id="MobiDB-lite"/>
    </source>
</evidence>
<dbReference type="RefSeq" id="XP_032828138.1">
    <property type="nucleotide sequence ID" value="XM_032972247.1"/>
</dbReference>
<dbReference type="PANTHER" id="PTHR46291:SF4">
    <property type="entry name" value="C2 CALCIUM-DEPENDENT DOMAIN-CONTAINING PROTEIN 4C-LIKE"/>
    <property type="match status" value="1"/>
</dbReference>
<feature type="region of interest" description="Disordered" evidence="1">
    <location>
        <begin position="80"/>
        <end position="118"/>
    </location>
</feature>
<organism evidence="2 3">
    <name type="scientific">Petromyzon marinus</name>
    <name type="common">Sea lamprey</name>
    <dbReference type="NCBI Taxonomy" id="7757"/>
    <lineage>
        <taxon>Eukaryota</taxon>
        <taxon>Metazoa</taxon>
        <taxon>Chordata</taxon>
        <taxon>Craniata</taxon>
        <taxon>Vertebrata</taxon>
        <taxon>Cyclostomata</taxon>
        <taxon>Hyperoartia</taxon>
        <taxon>Petromyzontiformes</taxon>
        <taxon>Petromyzontidae</taxon>
        <taxon>Petromyzon</taxon>
    </lineage>
</organism>
<dbReference type="Proteomes" id="UP001318040">
    <property type="component" value="Chromosome 1"/>
</dbReference>
<keyword evidence="2" id="KW-1185">Reference proteome</keyword>
<name>A0AAJ7U4H0_PETMA</name>
<dbReference type="KEGG" id="pmrn:116952650"/>
<evidence type="ECO:0000313" key="2">
    <source>
        <dbReference type="Proteomes" id="UP001318040"/>
    </source>
</evidence>
<evidence type="ECO:0000313" key="3">
    <source>
        <dbReference type="RefSeq" id="XP_032828138.1"/>
    </source>
</evidence>
<proteinExistence type="predicted"/>
<dbReference type="InterPro" id="IPR043549">
    <property type="entry name" value="C2C4C/C2C4D"/>
</dbReference>
<dbReference type="GeneID" id="116952650"/>
<protein>
    <submittedName>
        <fullName evidence="3">Uncharacterized protein LOC116952650</fullName>
    </submittedName>
</protein>
<dbReference type="PANTHER" id="PTHR46291">
    <property type="entry name" value="C2 DOMAIN-CONTAINING PROTEIN"/>
    <property type="match status" value="1"/>
</dbReference>
<accession>A0AAJ7U4H0</accession>